<proteinExistence type="predicted"/>
<evidence type="ECO:0000313" key="1">
    <source>
        <dbReference type="EMBL" id="AQQ00811.1"/>
    </source>
</evidence>
<organism evidence="1 2">
    <name type="scientific">Pseudoalteromonas aliena</name>
    <dbReference type="NCBI Taxonomy" id="247523"/>
    <lineage>
        <taxon>Bacteria</taxon>
        <taxon>Pseudomonadati</taxon>
        <taxon>Pseudomonadota</taxon>
        <taxon>Gammaproteobacteria</taxon>
        <taxon>Alteromonadales</taxon>
        <taxon>Pseudoalteromonadaceae</taxon>
        <taxon>Pseudoalteromonas</taxon>
    </lineage>
</organism>
<evidence type="ECO:0000313" key="2">
    <source>
        <dbReference type="Proteomes" id="UP000188243"/>
    </source>
</evidence>
<gene>
    <name evidence="1" type="ORF">B0W48_13920</name>
</gene>
<dbReference type="InterPro" id="IPR021070">
    <property type="entry name" value="Killing_trait_RebB"/>
</dbReference>
<accession>A0A1Q2H0J6</accession>
<name>A0A1Q2H0J6_9GAMM</name>
<dbReference type="RefSeq" id="WP_077537485.1">
    <property type="nucleotide sequence ID" value="NZ_CANLYY010000030.1"/>
</dbReference>
<dbReference type="STRING" id="247523.B0W48_13920"/>
<dbReference type="KEGG" id="paln:B0W48_13920"/>
<dbReference type="Proteomes" id="UP000188243">
    <property type="component" value="Chromosome"/>
</dbReference>
<sequence>MAFPTAVNDQITDSVTQANVKVLGDAPAMSMGNLFQATSQALANAAHNATSAQQQTAVTAQAATTMGVTTLYSIDTATTGVATKDILTPSSKVPGLG</sequence>
<dbReference type="Pfam" id="PF11747">
    <property type="entry name" value="RebB"/>
    <property type="match status" value="1"/>
</dbReference>
<dbReference type="AlphaFoldDB" id="A0A1Q2H0J6"/>
<dbReference type="EMBL" id="CP019628">
    <property type="protein sequence ID" value="AQQ00811.1"/>
    <property type="molecule type" value="Genomic_DNA"/>
</dbReference>
<protein>
    <submittedName>
        <fullName evidence="1">Glycerol-3-phosphate dehydrogenase</fullName>
    </submittedName>
</protein>
<reference evidence="1 2" key="1">
    <citation type="submission" date="2017-02" db="EMBL/GenBank/DDBJ databases">
        <title>Complete genome sequence of the cold-active Pseudoalteromonas aliena strain EH1 isolated from Arctic seawater.</title>
        <authorList>
            <person name="Kim E."/>
            <person name="Heo E."/>
            <person name="Kim H."/>
            <person name="Kim D."/>
        </authorList>
    </citation>
    <scope>NUCLEOTIDE SEQUENCE [LARGE SCALE GENOMIC DNA]</scope>
    <source>
        <strain evidence="1 2">EH1</strain>
    </source>
</reference>